<name>A0A3N2DKJ4_9GAMM</name>
<dbReference type="SUPFAM" id="SSF55315">
    <property type="entry name" value="L30e-like"/>
    <property type="match status" value="1"/>
</dbReference>
<proteinExistence type="predicted"/>
<dbReference type="Gene3D" id="3.30.1330.30">
    <property type="match status" value="1"/>
</dbReference>
<dbReference type="Pfam" id="PF00588">
    <property type="entry name" value="SpoU_methylase"/>
    <property type="match status" value="1"/>
</dbReference>
<evidence type="ECO:0000259" key="3">
    <source>
        <dbReference type="SMART" id="SM00967"/>
    </source>
</evidence>
<dbReference type="CDD" id="cd18095">
    <property type="entry name" value="SpoU-like_rRNA-MTase"/>
    <property type="match status" value="1"/>
</dbReference>
<dbReference type="GO" id="GO:0032259">
    <property type="term" value="P:methylation"/>
    <property type="evidence" value="ECO:0007669"/>
    <property type="project" value="UniProtKB-KW"/>
</dbReference>
<dbReference type="InterPro" id="IPR029028">
    <property type="entry name" value="Alpha/beta_knot_MTases"/>
</dbReference>
<dbReference type="RefSeq" id="WP_123713285.1">
    <property type="nucleotide sequence ID" value="NZ_RKHR01000005.1"/>
</dbReference>
<dbReference type="PANTHER" id="PTHR46429">
    <property type="entry name" value="23S RRNA (GUANOSINE-2'-O-)-METHYLTRANSFERASE RLMB"/>
    <property type="match status" value="1"/>
</dbReference>
<evidence type="ECO:0000313" key="4">
    <source>
        <dbReference type="EMBL" id="ROS00324.1"/>
    </source>
</evidence>
<evidence type="ECO:0000313" key="5">
    <source>
        <dbReference type="Proteomes" id="UP000275394"/>
    </source>
</evidence>
<dbReference type="GO" id="GO:0005829">
    <property type="term" value="C:cytosol"/>
    <property type="evidence" value="ECO:0007669"/>
    <property type="project" value="TreeGrafter"/>
</dbReference>
<keyword evidence="5" id="KW-1185">Reference proteome</keyword>
<dbReference type="InterPro" id="IPR001537">
    <property type="entry name" value="SpoU_MeTrfase"/>
</dbReference>
<keyword evidence="2 4" id="KW-0808">Transferase</keyword>
<dbReference type="Gene3D" id="3.40.1280.10">
    <property type="match status" value="1"/>
</dbReference>
<feature type="domain" description="RNA 2-O ribose methyltransferase substrate binding" evidence="3">
    <location>
        <begin position="25"/>
        <end position="103"/>
    </location>
</feature>
<protein>
    <submittedName>
        <fullName evidence="4">23S rRNA (Guanosine2251-2'-O)-methyltransferase</fullName>
    </submittedName>
</protein>
<dbReference type="SMART" id="SM00967">
    <property type="entry name" value="SpoU_sub_bind"/>
    <property type="match status" value="1"/>
</dbReference>
<sequence length="259" mass="28014">MSKNRYQGDSDSYLAKKSQLASLITVYGRNPVFEALNDRSMSIAKLHLADSNRPSKAVQEMIDIAERRGIEVLYHERKALSRISKNGKQDQGVALDIQCPLYRSANELLKKELPARILAVDGITNPQNLGMIIRSACAGNIDALLLSTGKGNVTLSPLVIKASAGTLFKMPIYHCHNLAEGLTELKQHGADICTLSSYAKTTLFDYRPAKSAVYVLGNETEGVSKSVEAVATVGLNIPMNRGVESLNVAVTGALIAFLP</sequence>
<dbReference type="SUPFAM" id="SSF75217">
    <property type="entry name" value="alpha/beta knot"/>
    <property type="match status" value="1"/>
</dbReference>
<gene>
    <name evidence="4" type="ORF">EDC56_2970</name>
</gene>
<evidence type="ECO:0000256" key="1">
    <source>
        <dbReference type="ARBA" id="ARBA00022603"/>
    </source>
</evidence>
<dbReference type="AlphaFoldDB" id="A0A3N2DKJ4"/>
<comment type="caution">
    <text evidence="4">The sequence shown here is derived from an EMBL/GenBank/DDBJ whole genome shotgun (WGS) entry which is preliminary data.</text>
</comment>
<dbReference type="PANTHER" id="PTHR46429:SF1">
    <property type="entry name" value="23S RRNA (GUANOSINE-2'-O-)-METHYLTRANSFERASE RLMB"/>
    <property type="match status" value="1"/>
</dbReference>
<accession>A0A3N2DKJ4</accession>
<evidence type="ECO:0000256" key="2">
    <source>
        <dbReference type="ARBA" id="ARBA00022679"/>
    </source>
</evidence>
<dbReference type="GO" id="GO:0008173">
    <property type="term" value="F:RNA methyltransferase activity"/>
    <property type="evidence" value="ECO:0007669"/>
    <property type="project" value="InterPro"/>
</dbReference>
<dbReference type="Proteomes" id="UP000275394">
    <property type="component" value="Unassembled WGS sequence"/>
</dbReference>
<dbReference type="InterPro" id="IPR029064">
    <property type="entry name" value="Ribosomal_eL30-like_sf"/>
</dbReference>
<dbReference type="InterPro" id="IPR004441">
    <property type="entry name" value="rRNA_MeTrfase_TrmH"/>
</dbReference>
<dbReference type="InterPro" id="IPR013123">
    <property type="entry name" value="SpoU_subst-bd"/>
</dbReference>
<dbReference type="InterPro" id="IPR029026">
    <property type="entry name" value="tRNA_m1G_MTases_N"/>
</dbReference>
<dbReference type="GO" id="GO:0003723">
    <property type="term" value="F:RNA binding"/>
    <property type="evidence" value="ECO:0007669"/>
    <property type="project" value="InterPro"/>
</dbReference>
<reference evidence="4 5" key="1">
    <citation type="submission" date="2018-11" db="EMBL/GenBank/DDBJ databases">
        <title>Genomic Encyclopedia of Type Strains, Phase IV (KMG-IV): sequencing the most valuable type-strain genomes for metagenomic binning, comparative biology and taxonomic classification.</title>
        <authorList>
            <person name="Goeker M."/>
        </authorList>
    </citation>
    <scope>NUCLEOTIDE SEQUENCE [LARGE SCALE GENOMIC DNA]</scope>
    <source>
        <strain evidence="4 5">DSM 100316</strain>
    </source>
</reference>
<keyword evidence="1 4" id="KW-0489">Methyltransferase</keyword>
<dbReference type="EMBL" id="RKHR01000005">
    <property type="protein sequence ID" value="ROS00324.1"/>
    <property type="molecule type" value="Genomic_DNA"/>
</dbReference>
<dbReference type="GO" id="GO:0006396">
    <property type="term" value="P:RNA processing"/>
    <property type="evidence" value="ECO:0007669"/>
    <property type="project" value="InterPro"/>
</dbReference>
<dbReference type="Pfam" id="PF08032">
    <property type="entry name" value="SpoU_sub_bind"/>
    <property type="match status" value="1"/>
</dbReference>
<dbReference type="OrthoDB" id="9785673at2"/>
<organism evidence="4 5">
    <name type="scientific">Sinobacterium caligoides</name>
    <dbReference type="NCBI Taxonomy" id="933926"/>
    <lineage>
        <taxon>Bacteria</taxon>
        <taxon>Pseudomonadati</taxon>
        <taxon>Pseudomonadota</taxon>
        <taxon>Gammaproteobacteria</taxon>
        <taxon>Cellvibrionales</taxon>
        <taxon>Spongiibacteraceae</taxon>
        <taxon>Sinobacterium</taxon>
    </lineage>
</organism>